<feature type="compositionally biased region" description="Basic and acidic residues" evidence="1">
    <location>
        <begin position="35"/>
        <end position="45"/>
    </location>
</feature>
<reference evidence="3 4" key="1">
    <citation type="submission" date="2019-01" db="EMBL/GenBank/DDBJ databases">
        <authorList>
            <consortium name="Pathogen Informatics"/>
        </authorList>
    </citation>
    <scope>NUCLEOTIDE SEQUENCE [LARGE SCALE GENOMIC DNA]</scope>
    <source>
        <strain evidence="3 4">NCTC10146</strain>
    </source>
</reference>
<feature type="compositionally biased region" description="Polar residues" evidence="1">
    <location>
        <begin position="375"/>
        <end position="384"/>
    </location>
</feature>
<feature type="signal peptide" evidence="2">
    <location>
        <begin position="1"/>
        <end position="26"/>
    </location>
</feature>
<dbReference type="EMBL" id="LR215010">
    <property type="protein sequence ID" value="VEU68646.1"/>
    <property type="molecule type" value="Genomic_DNA"/>
</dbReference>
<evidence type="ECO:0000256" key="1">
    <source>
        <dbReference type="SAM" id="MobiDB-lite"/>
    </source>
</evidence>
<feature type="compositionally biased region" description="Basic and acidic residues" evidence="1">
    <location>
        <begin position="74"/>
        <end position="91"/>
    </location>
</feature>
<dbReference type="AlphaFoldDB" id="A0A449AQK3"/>
<dbReference type="RefSeq" id="WP_004794281.1">
    <property type="nucleotide sequence ID" value="NZ_LR215010.1"/>
</dbReference>
<sequence>MKKNKKSLLFSIFGMSSIILPMTIVACQQQAKESNGNKDNKDQTNKPDVNPINPGNGEQNDPKPPVENPSNPEDGGKPGDKPEPEKNKSEKSVLFNSIAKLYLSSLTAKESFKNNASIQQKLTELSEALNNQDLSEGAENNVLDFLTNSFALELSKLELDNLLETKLKVTTEPSGVTDEQIIATFNKPFGQQQNNEVTDQINDSKQKFYSFIKDLKNAANIIKSNYIFLAAIPAFDQEILNNLAMLTNEGVEGSDNQTIEQNMSHIYESYKLMKQSSFLTLDELKKINQPEAKTSLVGIKMLQKMTLELLFKYNSNHLYSPSNEQRALTGEITNYLTDLGNFLNKENKNFDEINSKSNEFYNKVLTWNSQLSKTEGNTNLGKQNSSQESQQEERNKEFNSLVDTSLTPLKNDISNYINTNLTPKKYLYKEAEDFKRILLVIEELIAKKDTNISIEDLEKAKEIQVESDRTQSDIMNEASKWVEIVASKNNDSSYIDSLTKLRKSYFIFDRLGEEILSKLNVSSNIFNEEQKNDEKEIIKKFQEHNISGEYNNSFFDENGNQAIVKSDKSQIASKEQVDALYEKIKSLFTEIKTKFNSSMDKQEQTRSLKLNESDYVIE</sequence>
<evidence type="ECO:0000313" key="4">
    <source>
        <dbReference type="Proteomes" id="UP000290495"/>
    </source>
</evidence>
<protein>
    <recommendedName>
        <fullName evidence="5">Lipoprotein</fullName>
    </recommendedName>
</protein>
<feature type="region of interest" description="Disordered" evidence="1">
    <location>
        <begin position="30"/>
        <end position="91"/>
    </location>
</feature>
<proteinExistence type="predicted"/>
<evidence type="ECO:0008006" key="5">
    <source>
        <dbReference type="Google" id="ProtNLM"/>
    </source>
</evidence>
<feature type="chain" id="PRO_5019284863" description="Lipoprotein" evidence="2">
    <location>
        <begin position="27"/>
        <end position="618"/>
    </location>
</feature>
<organism evidence="3 4">
    <name type="scientific">Mycoplasmopsis canis</name>
    <dbReference type="NCBI Taxonomy" id="29555"/>
    <lineage>
        <taxon>Bacteria</taxon>
        <taxon>Bacillati</taxon>
        <taxon>Mycoplasmatota</taxon>
        <taxon>Mycoplasmoidales</taxon>
        <taxon>Metamycoplasmataceae</taxon>
        <taxon>Mycoplasmopsis</taxon>
    </lineage>
</organism>
<name>A0A449AQK3_9BACT</name>
<dbReference type="PROSITE" id="PS51257">
    <property type="entry name" value="PROKAR_LIPOPROTEIN"/>
    <property type="match status" value="1"/>
</dbReference>
<keyword evidence="2" id="KW-0732">Signal</keyword>
<feature type="region of interest" description="Disordered" evidence="1">
    <location>
        <begin position="375"/>
        <end position="400"/>
    </location>
</feature>
<evidence type="ECO:0000313" key="3">
    <source>
        <dbReference type="EMBL" id="VEU68646.1"/>
    </source>
</evidence>
<dbReference type="Proteomes" id="UP000290495">
    <property type="component" value="Chromosome"/>
</dbReference>
<gene>
    <name evidence="3" type="ORF">NCTC10146_00092</name>
</gene>
<accession>A0A449AQK3</accession>
<evidence type="ECO:0000256" key="2">
    <source>
        <dbReference type="SAM" id="SignalP"/>
    </source>
</evidence>